<dbReference type="Proteomes" id="UP000187158">
    <property type="component" value="Unassembled WGS sequence"/>
</dbReference>
<comment type="caution">
    <text evidence="1">The sequence shown here is derived from an EMBL/GenBank/DDBJ whole genome shotgun (WGS) entry which is preliminary data.</text>
</comment>
<name>A0ABX3GHI1_9BACL</name>
<dbReference type="EMBL" id="MPVP01000393">
    <property type="protein sequence ID" value="OMD07846.1"/>
    <property type="molecule type" value="Genomic_DNA"/>
</dbReference>
<gene>
    <name evidence="1" type="ORF">BSO21_30025</name>
</gene>
<organism evidence="1 2">
    <name type="scientific">Paenibacillus odorifer</name>
    <dbReference type="NCBI Taxonomy" id="189426"/>
    <lineage>
        <taxon>Bacteria</taxon>
        <taxon>Bacillati</taxon>
        <taxon>Bacillota</taxon>
        <taxon>Bacilli</taxon>
        <taxon>Bacillales</taxon>
        <taxon>Paenibacillaceae</taxon>
        <taxon>Paenibacillus</taxon>
    </lineage>
</organism>
<reference evidence="1 2" key="1">
    <citation type="submission" date="2016-11" db="EMBL/GenBank/DDBJ databases">
        <title>Paenibacillus species isolates.</title>
        <authorList>
            <person name="Beno S.M."/>
        </authorList>
    </citation>
    <scope>NUCLEOTIDE SEQUENCE [LARGE SCALE GENOMIC DNA]</scope>
    <source>
        <strain evidence="1 2">FSL H7-0433</strain>
    </source>
</reference>
<evidence type="ECO:0000313" key="2">
    <source>
        <dbReference type="Proteomes" id="UP000187158"/>
    </source>
</evidence>
<protein>
    <submittedName>
        <fullName evidence="1">Terminase</fullName>
    </submittedName>
</protein>
<sequence>MSGEAQWFQISKAEERHIPSSAQLPDSFENLYDQHGLLPFPSGNDPASCKLLVKNSNIIPQCIEAYKRNIAGYGIALEYLPGESDQTAQEE</sequence>
<keyword evidence="2" id="KW-1185">Reference proteome</keyword>
<accession>A0ABX3GHI1</accession>
<feature type="non-terminal residue" evidence="1">
    <location>
        <position position="91"/>
    </location>
</feature>
<proteinExistence type="predicted"/>
<evidence type="ECO:0000313" key="1">
    <source>
        <dbReference type="EMBL" id="OMD07846.1"/>
    </source>
</evidence>